<keyword evidence="3" id="KW-1185">Reference proteome</keyword>
<reference evidence="2 3" key="1">
    <citation type="submission" date="2018-03" db="EMBL/GenBank/DDBJ databases">
        <title>Genomic Encyclopedia of Archaeal and Bacterial Type Strains, Phase II (KMG-II): from individual species to whole genera.</title>
        <authorList>
            <person name="Goeker M."/>
        </authorList>
    </citation>
    <scope>NUCLEOTIDE SEQUENCE [LARGE SCALE GENOMIC DNA]</scope>
    <source>
        <strain evidence="2 3">DSM 29318</strain>
    </source>
</reference>
<gene>
    <name evidence="2" type="ORF">BCF33_0975</name>
</gene>
<dbReference type="Pfam" id="PF24891">
    <property type="entry name" value="DUF7742"/>
    <property type="match status" value="1"/>
</dbReference>
<dbReference type="InterPro" id="IPR056644">
    <property type="entry name" value="DUF7742"/>
</dbReference>
<evidence type="ECO:0000313" key="2">
    <source>
        <dbReference type="EMBL" id="PRY95357.1"/>
    </source>
</evidence>
<protein>
    <recommendedName>
        <fullName evidence="1">DUF7742 domain-containing protein</fullName>
    </recommendedName>
</protein>
<proteinExistence type="predicted"/>
<dbReference type="RefSeq" id="WP_106159742.1">
    <property type="nucleotide sequence ID" value="NZ_PVTT01000001.1"/>
</dbReference>
<dbReference type="OrthoDB" id="7863415at2"/>
<sequence length="88" mass="9371">MRGPRPLPGDLFAAAGACAAAPDAAACARRLRRRRLMALRWRARTGGAHPLWGDGSLSACARGLPRAPCRLDRGEFRAAMIHALLVLG</sequence>
<dbReference type="AlphaFoldDB" id="A0A2T0X8W2"/>
<comment type="caution">
    <text evidence="2">The sequence shown here is derived from an EMBL/GenBank/DDBJ whole genome shotgun (WGS) entry which is preliminary data.</text>
</comment>
<dbReference type="EMBL" id="PVTT01000001">
    <property type="protein sequence ID" value="PRY95357.1"/>
    <property type="molecule type" value="Genomic_DNA"/>
</dbReference>
<evidence type="ECO:0000313" key="3">
    <source>
        <dbReference type="Proteomes" id="UP000238801"/>
    </source>
</evidence>
<dbReference type="Proteomes" id="UP000238801">
    <property type="component" value="Unassembled WGS sequence"/>
</dbReference>
<evidence type="ECO:0000259" key="1">
    <source>
        <dbReference type="Pfam" id="PF24891"/>
    </source>
</evidence>
<feature type="domain" description="DUF7742" evidence="1">
    <location>
        <begin position="7"/>
        <end position="84"/>
    </location>
</feature>
<organism evidence="2 3">
    <name type="scientific">Hasllibacter halocynthiae</name>
    <dbReference type="NCBI Taxonomy" id="595589"/>
    <lineage>
        <taxon>Bacteria</taxon>
        <taxon>Pseudomonadati</taxon>
        <taxon>Pseudomonadota</taxon>
        <taxon>Alphaproteobacteria</taxon>
        <taxon>Rhodobacterales</taxon>
        <taxon>Roseobacteraceae</taxon>
        <taxon>Hasllibacter</taxon>
    </lineage>
</organism>
<accession>A0A2T0X8W2</accession>
<name>A0A2T0X8W2_9RHOB</name>